<evidence type="ECO:0000256" key="2">
    <source>
        <dbReference type="ARBA" id="ARBA00022475"/>
    </source>
</evidence>
<evidence type="ECO:0000256" key="6">
    <source>
        <dbReference type="ARBA" id="ARBA00023136"/>
    </source>
</evidence>
<sequence>MNEPNYWIPPRGFTIPIGDGFTIYYYAIMIVCGIILATVVVGLLFKRRNIPVEWVLDLLLCVLPVGIVCARLFYCITGGVPFPYWFSLDEEHGIRAGGLSIIGGVMGGVLGVVLFCVIHKINFLRVADCVAPGVILAQGIGRWGNFFNQEVYGGLVENTSLQWFPFAVYIENTNSWHYAFFFYESVLNIIAFALLFTLLWKFRKKPGGLALAGYLFGYGVVRAIMEPLRAPQYILGDSVQVSWIMAIIMAVAGVMLALCLLVWNYKKYGHLFGAPDEAEAYADLPVYYTKEDRLAMEEAERKKRAARKAKAGGPSKPEQGAARAGGHPARGAGRSLEETPFEPSAPEQGAAEAGKPSAPEQDAAQAGEPSAPEQGPAPAEGKGEQTEEGK</sequence>
<protein>
    <recommendedName>
        <fullName evidence="7">Phosphatidylglycerol--prolipoprotein diacylglyceryl transferase</fullName>
        <ecNumber evidence="7">2.5.1.145</ecNumber>
    </recommendedName>
</protein>
<keyword evidence="4 7" id="KW-0812">Transmembrane</keyword>
<feature type="transmembrane region" description="Helical" evidence="7">
    <location>
        <begin position="23"/>
        <end position="45"/>
    </location>
</feature>
<dbReference type="Proteomes" id="UP000824249">
    <property type="component" value="Unassembled WGS sequence"/>
</dbReference>
<gene>
    <name evidence="7 9" type="primary">lgt</name>
    <name evidence="9" type="ORF">H9737_02250</name>
</gene>
<evidence type="ECO:0000313" key="10">
    <source>
        <dbReference type="Proteomes" id="UP000824249"/>
    </source>
</evidence>
<feature type="compositionally biased region" description="Low complexity" evidence="8">
    <location>
        <begin position="320"/>
        <end position="334"/>
    </location>
</feature>
<reference evidence="9" key="1">
    <citation type="journal article" date="2021" name="PeerJ">
        <title>Extensive microbial diversity within the chicken gut microbiome revealed by metagenomics and culture.</title>
        <authorList>
            <person name="Gilroy R."/>
            <person name="Ravi A."/>
            <person name="Getino M."/>
            <person name="Pursley I."/>
            <person name="Horton D.L."/>
            <person name="Alikhan N.F."/>
            <person name="Baker D."/>
            <person name="Gharbi K."/>
            <person name="Hall N."/>
            <person name="Watson M."/>
            <person name="Adriaenssens E.M."/>
            <person name="Foster-Nyarko E."/>
            <person name="Jarju S."/>
            <person name="Secka A."/>
            <person name="Antonio M."/>
            <person name="Oren A."/>
            <person name="Chaudhuri R.R."/>
            <person name="La Ragione R."/>
            <person name="Hildebrand F."/>
            <person name="Pallen M.J."/>
        </authorList>
    </citation>
    <scope>NUCLEOTIDE SEQUENCE</scope>
    <source>
        <strain evidence="9">26628</strain>
    </source>
</reference>
<comment type="similarity">
    <text evidence="1 7">Belongs to the Lgt family.</text>
</comment>
<keyword evidence="6 7" id="KW-0472">Membrane</keyword>
<accession>A0A9D2AQS8</accession>
<keyword evidence="3 7" id="KW-0808">Transferase</keyword>
<feature type="compositionally biased region" description="Basic and acidic residues" evidence="8">
    <location>
        <begin position="381"/>
        <end position="390"/>
    </location>
</feature>
<dbReference type="PANTHER" id="PTHR30589">
    <property type="entry name" value="PROLIPOPROTEIN DIACYLGLYCERYL TRANSFERASE"/>
    <property type="match status" value="1"/>
</dbReference>
<dbReference type="EC" id="2.5.1.145" evidence="7"/>
<evidence type="ECO:0000256" key="5">
    <source>
        <dbReference type="ARBA" id="ARBA00022989"/>
    </source>
</evidence>
<keyword evidence="2 7" id="KW-1003">Cell membrane</keyword>
<evidence type="ECO:0000256" key="1">
    <source>
        <dbReference type="ARBA" id="ARBA00007150"/>
    </source>
</evidence>
<feature type="transmembrane region" description="Helical" evidence="7">
    <location>
        <begin position="123"/>
        <end position="141"/>
    </location>
</feature>
<evidence type="ECO:0000313" key="9">
    <source>
        <dbReference type="EMBL" id="HIX46495.1"/>
    </source>
</evidence>
<dbReference type="GO" id="GO:0005886">
    <property type="term" value="C:plasma membrane"/>
    <property type="evidence" value="ECO:0007669"/>
    <property type="project" value="UniProtKB-SubCell"/>
</dbReference>
<feature type="transmembrane region" description="Helical" evidence="7">
    <location>
        <begin position="94"/>
        <end position="116"/>
    </location>
</feature>
<evidence type="ECO:0000256" key="3">
    <source>
        <dbReference type="ARBA" id="ARBA00022679"/>
    </source>
</evidence>
<dbReference type="InterPro" id="IPR001640">
    <property type="entry name" value="Lgt"/>
</dbReference>
<evidence type="ECO:0000256" key="8">
    <source>
        <dbReference type="SAM" id="MobiDB-lite"/>
    </source>
</evidence>
<keyword evidence="5 7" id="KW-1133">Transmembrane helix</keyword>
<feature type="transmembrane region" description="Helical" evidence="7">
    <location>
        <begin position="180"/>
        <end position="200"/>
    </location>
</feature>
<comment type="pathway">
    <text evidence="7">Protein modification; lipoprotein biosynthesis (diacylglyceryl transfer).</text>
</comment>
<dbReference type="Pfam" id="PF01790">
    <property type="entry name" value="LGT"/>
    <property type="match status" value="1"/>
</dbReference>
<proteinExistence type="inferred from homology"/>
<dbReference type="PANTHER" id="PTHR30589:SF0">
    <property type="entry name" value="PHOSPHATIDYLGLYCEROL--PROLIPOPROTEIN DIACYLGLYCERYL TRANSFERASE"/>
    <property type="match status" value="1"/>
</dbReference>
<dbReference type="EMBL" id="DXFD01000038">
    <property type="protein sequence ID" value="HIX46495.1"/>
    <property type="molecule type" value="Genomic_DNA"/>
</dbReference>
<dbReference type="GO" id="GO:0042158">
    <property type="term" value="P:lipoprotein biosynthetic process"/>
    <property type="evidence" value="ECO:0007669"/>
    <property type="project" value="UniProtKB-UniRule"/>
</dbReference>
<comment type="caution">
    <text evidence="9">The sequence shown here is derived from an EMBL/GenBank/DDBJ whole genome shotgun (WGS) entry which is preliminary data.</text>
</comment>
<feature type="transmembrane region" description="Helical" evidence="7">
    <location>
        <begin position="54"/>
        <end position="74"/>
    </location>
</feature>
<comment type="subcellular location">
    <subcellularLocation>
        <location evidence="7">Cell membrane</location>
        <topology evidence="7">Multi-pass membrane protein</topology>
    </subcellularLocation>
</comment>
<comment type="catalytic activity">
    <reaction evidence="7">
        <text>L-cysteinyl-[prolipoprotein] + a 1,2-diacyl-sn-glycero-3-phospho-(1'-sn-glycerol) = an S-1,2-diacyl-sn-glyceryl-L-cysteinyl-[prolipoprotein] + sn-glycerol 1-phosphate + H(+)</text>
        <dbReference type="Rhea" id="RHEA:56712"/>
        <dbReference type="Rhea" id="RHEA-COMP:14679"/>
        <dbReference type="Rhea" id="RHEA-COMP:14680"/>
        <dbReference type="ChEBI" id="CHEBI:15378"/>
        <dbReference type="ChEBI" id="CHEBI:29950"/>
        <dbReference type="ChEBI" id="CHEBI:57685"/>
        <dbReference type="ChEBI" id="CHEBI:64716"/>
        <dbReference type="ChEBI" id="CHEBI:140658"/>
        <dbReference type="EC" id="2.5.1.145"/>
    </reaction>
</comment>
<dbReference type="AlphaFoldDB" id="A0A9D2AQS8"/>
<feature type="binding site" evidence="7">
    <location>
        <position position="142"/>
    </location>
    <ligand>
        <name>a 1,2-diacyl-sn-glycero-3-phospho-(1'-sn-glycerol)</name>
        <dbReference type="ChEBI" id="CHEBI:64716"/>
    </ligand>
</feature>
<dbReference type="HAMAP" id="MF_01147">
    <property type="entry name" value="Lgt"/>
    <property type="match status" value="1"/>
</dbReference>
<feature type="transmembrane region" description="Helical" evidence="7">
    <location>
        <begin position="241"/>
        <end position="263"/>
    </location>
</feature>
<reference evidence="9" key="2">
    <citation type="submission" date="2021-04" db="EMBL/GenBank/DDBJ databases">
        <authorList>
            <person name="Gilroy R."/>
        </authorList>
    </citation>
    <scope>NUCLEOTIDE SEQUENCE</scope>
    <source>
        <strain evidence="9">26628</strain>
    </source>
</reference>
<comment type="function">
    <text evidence="7">Catalyzes the transfer of the diacylglyceryl group from phosphatidylglycerol to the sulfhydryl group of the N-terminal cysteine of a prolipoprotein, the first step in the formation of mature lipoproteins.</text>
</comment>
<feature type="region of interest" description="Disordered" evidence="8">
    <location>
        <begin position="298"/>
        <end position="390"/>
    </location>
</feature>
<organism evidence="9 10">
    <name type="scientific">Candidatus Borkfalkia faecigallinarum</name>
    <dbReference type="NCBI Taxonomy" id="2838509"/>
    <lineage>
        <taxon>Bacteria</taxon>
        <taxon>Bacillati</taxon>
        <taxon>Bacillota</taxon>
        <taxon>Clostridia</taxon>
        <taxon>Christensenellales</taxon>
        <taxon>Christensenellaceae</taxon>
        <taxon>Candidatus Borkfalkia</taxon>
    </lineage>
</organism>
<dbReference type="NCBIfam" id="TIGR00544">
    <property type="entry name" value="lgt"/>
    <property type="match status" value="1"/>
</dbReference>
<feature type="transmembrane region" description="Helical" evidence="7">
    <location>
        <begin position="207"/>
        <end position="225"/>
    </location>
</feature>
<evidence type="ECO:0000256" key="4">
    <source>
        <dbReference type="ARBA" id="ARBA00022692"/>
    </source>
</evidence>
<dbReference type="GO" id="GO:0008961">
    <property type="term" value="F:phosphatidylglycerol-prolipoprotein diacylglyceryl transferase activity"/>
    <property type="evidence" value="ECO:0007669"/>
    <property type="project" value="UniProtKB-UniRule"/>
</dbReference>
<evidence type="ECO:0000256" key="7">
    <source>
        <dbReference type="HAMAP-Rule" id="MF_01147"/>
    </source>
</evidence>
<name>A0A9D2AQS8_9FIRM</name>
<dbReference type="PROSITE" id="PS01311">
    <property type="entry name" value="LGT"/>
    <property type="match status" value="1"/>
</dbReference>